<dbReference type="Pfam" id="PF00004">
    <property type="entry name" value="AAA"/>
    <property type="match status" value="1"/>
</dbReference>
<dbReference type="PANTHER" id="PTHR13779:SF7">
    <property type="entry name" value="ATPASE WRNIP1"/>
    <property type="match status" value="1"/>
</dbReference>
<name>M1L582_9PROT</name>
<keyword evidence="9" id="KW-1185">Reference proteome</keyword>
<dbReference type="Gene3D" id="1.20.272.10">
    <property type="match status" value="1"/>
</dbReference>
<evidence type="ECO:0000313" key="9">
    <source>
        <dbReference type="Proteomes" id="UP000011686"/>
    </source>
</evidence>
<proteinExistence type="inferred from homology"/>
<comment type="function">
    <text evidence="1">DNA-dependent ATPase that plays important roles in cellular responses to stalled DNA replication processes.</text>
</comment>
<dbReference type="Pfam" id="PF16193">
    <property type="entry name" value="AAA_assoc_2"/>
    <property type="match status" value="1"/>
</dbReference>
<sequence>MSFDDSFKNNSHTPLSEIMRPTSLDDFIGQDHLINKDKPLRLSLESKKLYSMVLWGPPGVGKTTLANLIARLSGYNFVSISAVLSGVKEIRNAIDNAKESRNIGVSTIIFVDEVHRFNKSQQDIFLPYIEKGLFCFIGATTENPSFELNSALLSRVKVHILNALTYEDLKKILSRTLFFLNKKLVKNFIKFDSEVINKLIIFADGDGRRLISLVETLFDSAVSLEVFDVKHDWFEEIISRDLRLFDKSGDIFYDQISALHKSIRGSNPDAALYWFFCMIDGGVDHYYLIRRLLRIATEDIGLADPRAISLVVDCANAYERLGSPEGELALANAVIYMSCAPKSNAVYKAYNDVSKFSKFHGSQPVPIHLRNASSSLDKKLGYGKLYSYSHDEPEAYSALQDYFPEGLNAIFYRPTDFGLEIKIKQKLEFLRNLDYKQKKENKR</sequence>
<dbReference type="GO" id="GO:0017116">
    <property type="term" value="F:single-stranded DNA helicase activity"/>
    <property type="evidence" value="ECO:0007669"/>
    <property type="project" value="TreeGrafter"/>
</dbReference>
<dbReference type="SUPFAM" id="SSF48019">
    <property type="entry name" value="post-AAA+ oligomerization domain-like"/>
    <property type="match status" value="1"/>
</dbReference>
<dbReference type="CDD" id="cd00009">
    <property type="entry name" value="AAA"/>
    <property type="match status" value="1"/>
</dbReference>
<accession>M1L582</accession>
<keyword evidence="5" id="KW-0547">Nucleotide-binding</keyword>
<dbReference type="InterPro" id="IPR051314">
    <property type="entry name" value="AAA_ATPase_RarA/MGS1/WRNIP1"/>
</dbReference>
<dbReference type="HOGENOM" id="CLU_017985_0_3_4"/>
<dbReference type="AlphaFoldDB" id="M1L582"/>
<dbReference type="PANTHER" id="PTHR13779">
    <property type="entry name" value="WERNER HELICASE-INTERACTING PROTEIN 1 FAMILY MEMBER"/>
    <property type="match status" value="1"/>
</dbReference>
<dbReference type="Gene3D" id="3.40.50.300">
    <property type="entry name" value="P-loop containing nucleotide triphosphate hydrolases"/>
    <property type="match status" value="1"/>
</dbReference>
<dbReference type="InterPro" id="IPR003959">
    <property type="entry name" value="ATPase_AAA_core"/>
</dbReference>
<dbReference type="GO" id="GO:0003677">
    <property type="term" value="F:DNA binding"/>
    <property type="evidence" value="ECO:0007669"/>
    <property type="project" value="InterPro"/>
</dbReference>
<evidence type="ECO:0000256" key="2">
    <source>
        <dbReference type="ARBA" id="ARBA00008959"/>
    </source>
</evidence>
<evidence type="ECO:0000256" key="1">
    <source>
        <dbReference type="ARBA" id="ARBA00002393"/>
    </source>
</evidence>
<dbReference type="CDD" id="cd18139">
    <property type="entry name" value="HLD_clamp_RarA"/>
    <property type="match status" value="1"/>
</dbReference>
<dbReference type="InterPro" id="IPR003593">
    <property type="entry name" value="AAA+_ATPase"/>
</dbReference>
<dbReference type="RefSeq" id="WP_015389136.1">
    <property type="nucleotide sequence ID" value="NC_020283.1"/>
</dbReference>
<dbReference type="PATRIC" id="fig|1208918.3.peg.498"/>
<keyword evidence="4" id="KW-0235">DNA replication</keyword>
<dbReference type="InterPro" id="IPR008921">
    <property type="entry name" value="DNA_pol3_clamp-load_cplx_C"/>
</dbReference>
<dbReference type="eggNOG" id="COG2256">
    <property type="taxonomic scope" value="Bacteria"/>
</dbReference>
<dbReference type="SUPFAM" id="SSF52540">
    <property type="entry name" value="P-loop containing nucleoside triphosphate hydrolases"/>
    <property type="match status" value="1"/>
</dbReference>
<keyword evidence="6" id="KW-0067">ATP-binding</keyword>
<gene>
    <name evidence="8" type="ORF">CDEE_0823</name>
</gene>
<protein>
    <recommendedName>
        <fullName evidence="3">Replication-associated recombination protein A</fullName>
    </recommendedName>
</protein>
<dbReference type="InterPro" id="IPR032423">
    <property type="entry name" value="AAA_assoc_2"/>
</dbReference>
<dbReference type="Gene3D" id="1.10.8.60">
    <property type="match status" value="1"/>
</dbReference>
<organism evidence="8 9">
    <name type="scientific">Candidatus Kinetoplastidibacterium crithidiae TCC036E</name>
    <dbReference type="NCBI Taxonomy" id="1208918"/>
    <lineage>
        <taxon>Bacteria</taxon>
        <taxon>Pseudomonadati</taxon>
        <taxon>Pseudomonadota</taxon>
        <taxon>Betaproteobacteria</taxon>
        <taxon>Candidatus Kinetoplastidibacterium</taxon>
    </lineage>
</organism>
<dbReference type="Proteomes" id="UP000011686">
    <property type="component" value="Chromosome"/>
</dbReference>
<dbReference type="FunFam" id="3.40.50.300:FF:000137">
    <property type="entry name" value="Replication-associated recombination protein A"/>
    <property type="match status" value="1"/>
</dbReference>
<comment type="similarity">
    <text evidence="2">Belongs to the AAA ATPase family. RarA/MGS1/WRNIP1 subfamily.</text>
</comment>
<feature type="domain" description="AAA+ ATPase" evidence="7">
    <location>
        <begin position="48"/>
        <end position="164"/>
    </location>
</feature>
<dbReference type="GO" id="GO:0006261">
    <property type="term" value="P:DNA-templated DNA replication"/>
    <property type="evidence" value="ECO:0007669"/>
    <property type="project" value="TreeGrafter"/>
</dbReference>
<dbReference type="GO" id="GO:0005524">
    <property type="term" value="F:ATP binding"/>
    <property type="evidence" value="ECO:0007669"/>
    <property type="project" value="UniProtKB-KW"/>
</dbReference>
<dbReference type="GO" id="GO:0000731">
    <property type="term" value="P:DNA synthesis involved in DNA repair"/>
    <property type="evidence" value="ECO:0007669"/>
    <property type="project" value="TreeGrafter"/>
</dbReference>
<reference evidence="8 9" key="1">
    <citation type="journal article" date="2013" name="Genome Biol. Evol.">
        <title>Genome evolution and phylogenomic analysis of candidatus kinetoplastibacterium, the betaproteobacterial endosymbionts of strigomonas and angomonas.</title>
        <authorList>
            <person name="Alves J.M."/>
            <person name="Serrano M.G."/>
            <person name="Maia da Silva F."/>
            <person name="Voegtly L.J."/>
            <person name="Matveyev A.V."/>
            <person name="Teixeira M.M."/>
            <person name="Camargo E.P."/>
            <person name="Buck G.A."/>
        </authorList>
    </citation>
    <scope>NUCLEOTIDE SEQUENCE [LARGE SCALE GENOMIC DNA]</scope>
    <source>
        <strain evidence="8 9">TCC036E</strain>
    </source>
</reference>
<dbReference type="Pfam" id="PF12002">
    <property type="entry name" value="MgsA_C"/>
    <property type="match status" value="1"/>
</dbReference>
<dbReference type="EMBL" id="CP003804">
    <property type="protein sequence ID" value="AGF47798.1"/>
    <property type="molecule type" value="Genomic_DNA"/>
</dbReference>
<evidence type="ECO:0000256" key="3">
    <source>
        <dbReference type="ARBA" id="ARBA00020776"/>
    </source>
</evidence>
<dbReference type="STRING" id="1208918.CDEE_0823"/>
<evidence type="ECO:0000259" key="7">
    <source>
        <dbReference type="SMART" id="SM00382"/>
    </source>
</evidence>
<dbReference type="InterPro" id="IPR021886">
    <property type="entry name" value="MgsA_C"/>
</dbReference>
<dbReference type="SMART" id="SM00382">
    <property type="entry name" value="AAA"/>
    <property type="match status" value="1"/>
</dbReference>
<dbReference type="KEGG" id="kct:CDEE_0823"/>
<dbReference type="Gene3D" id="1.10.3710.10">
    <property type="entry name" value="DNA polymerase III clamp loader subunits, C-terminal domain"/>
    <property type="match status" value="1"/>
</dbReference>
<evidence type="ECO:0000256" key="4">
    <source>
        <dbReference type="ARBA" id="ARBA00022705"/>
    </source>
</evidence>
<evidence type="ECO:0000256" key="6">
    <source>
        <dbReference type="ARBA" id="ARBA00022840"/>
    </source>
</evidence>
<dbReference type="GO" id="GO:0008047">
    <property type="term" value="F:enzyme activator activity"/>
    <property type="evidence" value="ECO:0007669"/>
    <property type="project" value="TreeGrafter"/>
</dbReference>
<evidence type="ECO:0000256" key="5">
    <source>
        <dbReference type="ARBA" id="ARBA00022741"/>
    </source>
</evidence>
<dbReference type="GO" id="GO:0016887">
    <property type="term" value="F:ATP hydrolysis activity"/>
    <property type="evidence" value="ECO:0007669"/>
    <property type="project" value="InterPro"/>
</dbReference>
<dbReference type="InterPro" id="IPR027417">
    <property type="entry name" value="P-loop_NTPase"/>
</dbReference>
<evidence type="ECO:0000313" key="8">
    <source>
        <dbReference type="EMBL" id="AGF47798.1"/>
    </source>
</evidence>
<dbReference type="FunFam" id="1.20.272.10:FF:000001">
    <property type="entry name" value="Putative AAA family ATPase"/>
    <property type="match status" value="1"/>
</dbReference>